<dbReference type="SMART" id="SM00298">
    <property type="entry name" value="CHROMO"/>
    <property type="match status" value="1"/>
</dbReference>
<evidence type="ECO:0000256" key="2">
    <source>
        <dbReference type="SAM" id="MobiDB-lite"/>
    </source>
</evidence>
<comment type="subcellular location">
    <subcellularLocation>
        <location evidence="1">Nucleus</location>
    </subcellularLocation>
</comment>
<evidence type="ECO:0000313" key="5">
    <source>
        <dbReference type="Ensembl" id="ENSLLEP00000033621.1"/>
    </source>
</evidence>
<dbReference type="GO" id="GO:0005634">
    <property type="term" value="C:nucleus"/>
    <property type="evidence" value="ECO:0007669"/>
    <property type="project" value="UniProtKB-SubCell"/>
</dbReference>
<dbReference type="InterPro" id="IPR023780">
    <property type="entry name" value="Chromo_domain"/>
</dbReference>
<evidence type="ECO:0000256" key="1">
    <source>
        <dbReference type="ARBA" id="ARBA00004123"/>
    </source>
</evidence>
<feature type="domain" description="Integrase catalytic" evidence="4">
    <location>
        <begin position="1"/>
        <end position="134"/>
    </location>
</feature>
<evidence type="ECO:0000313" key="6">
    <source>
        <dbReference type="Proteomes" id="UP000694569"/>
    </source>
</evidence>
<dbReference type="PANTHER" id="PTHR37984:SF15">
    <property type="entry name" value="INTEGRASE CATALYTIC DOMAIN-CONTAINING PROTEIN"/>
    <property type="match status" value="1"/>
</dbReference>
<dbReference type="Gene3D" id="3.30.420.10">
    <property type="entry name" value="Ribonuclease H-like superfamily/Ribonuclease H"/>
    <property type="match status" value="1"/>
</dbReference>
<reference evidence="5" key="2">
    <citation type="submission" date="2025-09" db="UniProtKB">
        <authorList>
            <consortium name="Ensembl"/>
        </authorList>
    </citation>
    <scope>IDENTIFICATION</scope>
</reference>
<dbReference type="GO" id="GO:0015074">
    <property type="term" value="P:DNA integration"/>
    <property type="evidence" value="ECO:0007669"/>
    <property type="project" value="InterPro"/>
</dbReference>
<dbReference type="GeneTree" id="ENSGT00940000176277"/>
<keyword evidence="6" id="KW-1185">Reference proteome</keyword>
<dbReference type="Proteomes" id="UP000694569">
    <property type="component" value="Unplaced"/>
</dbReference>
<reference evidence="5" key="1">
    <citation type="submission" date="2025-08" db="UniProtKB">
        <authorList>
            <consortium name="Ensembl"/>
        </authorList>
    </citation>
    <scope>IDENTIFICATION</scope>
</reference>
<dbReference type="Pfam" id="PF24626">
    <property type="entry name" value="SH3_Tf2-1"/>
    <property type="match status" value="1"/>
</dbReference>
<dbReference type="InterPro" id="IPR012337">
    <property type="entry name" value="RNaseH-like_sf"/>
</dbReference>
<dbReference type="AlphaFoldDB" id="A0A8C5Q8Z1"/>
<dbReference type="Gene3D" id="2.40.50.40">
    <property type="match status" value="1"/>
</dbReference>
<protein>
    <submittedName>
        <fullName evidence="5">Uncharacterized protein</fullName>
    </submittedName>
</protein>
<name>A0A8C5Q8Z1_9ANUR</name>
<dbReference type="InterPro" id="IPR000953">
    <property type="entry name" value="Chromo/chromo_shadow_dom"/>
</dbReference>
<sequence length="361" mass="41229">MVVVDRLSKMTHFIPTQGLPYAKSTADLFFHHVFRLHGTPETIISDRGPQFTSRFWKAFCTLLQISVCLSTAFHPHSNGQTERTNQTLEQYLRCYTSYLQDDWSDLLTSAEFAYNSQTHASIKQSPFFINYGFHPSVLPNAPPKSPLPMVNDHIRNLQQGFILAKNTLLESQNTYKKYADLHHKAAPAYQPSQKVWLSTKNLKLSCPTKKLGPKYIGPYPIISIVSPVAVRLQLHPSFRIHPVFHVSLLKPWTKDHFPQRSPPPPDPIPVKGLKEFEVQRILDSRSRFNRLEYLIQWKGYGPEENSWEPATQVHAPSRVRAFHLQHPSKPGPLRPQRGRPKRGVLSGHARPVATTVIFANV</sequence>
<dbReference type="PANTHER" id="PTHR37984">
    <property type="entry name" value="PROTEIN CBG26694"/>
    <property type="match status" value="1"/>
</dbReference>
<dbReference type="InterPro" id="IPR001584">
    <property type="entry name" value="Integrase_cat-core"/>
</dbReference>
<evidence type="ECO:0000259" key="3">
    <source>
        <dbReference type="PROSITE" id="PS50013"/>
    </source>
</evidence>
<dbReference type="SUPFAM" id="SSF53098">
    <property type="entry name" value="Ribonuclease H-like"/>
    <property type="match status" value="1"/>
</dbReference>
<feature type="region of interest" description="Disordered" evidence="2">
    <location>
        <begin position="326"/>
        <end position="346"/>
    </location>
</feature>
<proteinExistence type="predicted"/>
<dbReference type="OrthoDB" id="9046595at2759"/>
<dbReference type="PROSITE" id="PS50013">
    <property type="entry name" value="CHROMO_2"/>
    <property type="match status" value="1"/>
</dbReference>
<organism evidence="5 6">
    <name type="scientific">Leptobrachium leishanense</name>
    <name type="common">Leishan spiny toad</name>
    <dbReference type="NCBI Taxonomy" id="445787"/>
    <lineage>
        <taxon>Eukaryota</taxon>
        <taxon>Metazoa</taxon>
        <taxon>Chordata</taxon>
        <taxon>Craniata</taxon>
        <taxon>Vertebrata</taxon>
        <taxon>Euteleostomi</taxon>
        <taxon>Amphibia</taxon>
        <taxon>Batrachia</taxon>
        <taxon>Anura</taxon>
        <taxon>Pelobatoidea</taxon>
        <taxon>Megophryidae</taxon>
        <taxon>Leptobrachium</taxon>
    </lineage>
</organism>
<dbReference type="GO" id="GO:0003676">
    <property type="term" value="F:nucleic acid binding"/>
    <property type="evidence" value="ECO:0007669"/>
    <property type="project" value="InterPro"/>
</dbReference>
<feature type="domain" description="Chromo" evidence="3">
    <location>
        <begin position="276"/>
        <end position="334"/>
    </location>
</feature>
<dbReference type="PROSITE" id="PS50994">
    <property type="entry name" value="INTEGRASE"/>
    <property type="match status" value="1"/>
</dbReference>
<dbReference type="Pfam" id="PF00385">
    <property type="entry name" value="Chromo"/>
    <property type="match status" value="1"/>
</dbReference>
<dbReference type="Ensembl" id="ENSLLET00000034896.1">
    <property type="protein sequence ID" value="ENSLLEP00000033621.1"/>
    <property type="gene ID" value="ENSLLEG00000021277.1"/>
</dbReference>
<dbReference type="InterPro" id="IPR016197">
    <property type="entry name" value="Chromo-like_dom_sf"/>
</dbReference>
<accession>A0A8C5Q8Z1</accession>
<dbReference type="InterPro" id="IPR036397">
    <property type="entry name" value="RNaseH_sf"/>
</dbReference>
<dbReference type="SUPFAM" id="SSF54160">
    <property type="entry name" value="Chromo domain-like"/>
    <property type="match status" value="1"/>
</dbReference>
<evidence type="ECO:0000259" key="4">
    <source>
        <dbReference type="PROSITE" id="PS50994"/>
    </source>
</evidence>
<dbReference type="InterPro" id="IPR050951">
    <property type="entry name" value="Retrovirus_Pol_polyprotein"/>
</dbReference>
<dbReference type="InterPro" id="IPR056924">
    <property type="entry name" value="SH3_Tf2-1"/>
</dbReference>